<feature type="compositionally biased region" description="Basic residues" evidence="1">
    <location>
        <begin position="500"/>
        <end position="515"/>
    </location>
</feature>
<gene>
    <name evidence="2" type="ORF">THAOC_03247</name>
</gene>
<dbReference type="EMBL" id="AGNL01003168">
    <property type="protein sequence ID" value="EJK75042.1"/>
    <property type="molecule type" value="Genomic_DNA"/>
</dbReference>
<feature type="compositionally biased region" description="Basic and acidic residues" evidence="1">
    <location>
        <begin position="380"/>
        <end position="397"/>
    </location>
</feature>
<feature type="compositionally biased region" description="Low complexity" evidence="1">
    <location>
        <begin position="561"/>
        <end position="586"/>
    </location>
</feature>
<accession>K0TPX2</accession>
<proteinExistence type="predicted"/>
<evidence type="ECO:0000313" key="3">
    <source>
        <dbReference type="Proteomes" id="UP000266841"/>
    </source>
</evidence>
<sequence>MQGGRPASHVILIFSNHGLGAIFHLCLKVVLASPTLALTSPTLQHLLGLKLLASWREIVDLEARKAWLGSAPIKFTLPMTSAGDRQRGLARQDGRGKADAILWRCQAKGEFAWEERLNKVDVMCGLCAGRGVERRGTLDGEQGRGRGGARSGERCSLKAGGKGVNAGLAMATDTAVSDCPPELAPSTPDSVLDTSNETALFDNRHSSKHGGVSDDRSQLRTVRFSFGDGDCNREEAPSPAADSGPVASKDSTTCDGSLNSLATVSTAGDATLGGRVVYHTAELRSAVFGGSSGDFCGNAGLEGLCSSPSDCSEKCPPGYGEGPNGADRGGCCGEIVEVEAGGPPSDGGPSCADPISPPSEPEEGEAEVHQTLGIASLRGGEARDEEPRRDARQDPRPARTDVFRLALGSGLFVDHHSMVAFSSNGIGDYDEDEEVQADECVPAFGTQLTSIDECESDECTSSSERETDAAPSPTSVSADLSPMDRKAVASSPPPMPGRMARGRKVRPRKLVKVQRRFAGPGSGTGKRTDKEATDSKSASSQVPEAETKPCPTQPALPLPASPQSAGISEPTSPQPTGSPSSSESPR</sequence>
<dbReference type="Proteomes" id="UP000266841">
    <property type="component" value="Unassembled WGS sequence"/>
</dbReference>
<protein>
    <submittedName>
        <fullName evidence="2">Uncharacterized protein</fullName>
    </submittedName>
</protein>
<evidence type="ECO:0000313" key="2">
    <source>
        <dbReference type="EMBL" id="EJK75042.1"/>
    </source>
</evidence>
<feature type="region of interest" description="Disordered" evidence="1">
    <location>
        <begin position="342"/>
        <end position="397"/>
    </location>
</feature>
<name>K0TPX2_THAOC</name>
<feature type="compositionally biased region" description="Pro residues" evidence="1">
    <location>
        <begin position="551"/>
        <end position="560"/>
    </location>
</feature>
<feature type="region of interest" description="Disordered" evidence="1">
    <location>
        <begin position="135"/>
        <end position="154"/>
    </location>
</feature>
<feature type="region of interest" description="Disordered" evidence="1">
    <location>
        <begin position="448"/>
        <end position="586"/>
    </location>
</feature>
<feature type="compositionally biased region" description="Basic and acidic residues" evidence="1">
    <location>
        <begin position="135"/>
        <end position="144"/>
    </location>
</feature>
<dbReference type="AlphaFoldDB" id="K0TPX2"/>
<feature type="region of interest" description="Disordered" evidence="1">
    <location>
        <begin position="228"/>
        <end position="252"/>
    </location>
</feature>
<keyword evidence="3" id="KW-1185">Reference proteome</keyword>
<reference evidence="2 3" key="1">
    <citation type="journal article" date="2012" name="Genome Biol.">
        <title>Genome and low-iron response of an oceanic diatom adapted to chronic iron limitation.</title>
        <authorList>
            <person name="Lommer M."/>
            <person name="Specht M."/>
            <person name="Roy A.S."/>
            <person name="Kraemer L."/>
            <person name="Andreson R."/>
            <person name="Gutowska M.A."/>
            <person name="Wolf J."/>
            <person name="Bergner S.V."/>
            <person name="Schilhabel M.B."/>
            <person name="Klostermeier U.C."/>
            <person name="Beiko R.G."/>
            <person name="Rosenstiel P."/>
            <person name="Hippler M."/>
            <person name="Laroche J."/>
        </authorList>
    </citation>
    <scope>NUCLEOTIDE SEQUENCE [LARGE SCALE GENOMIC DNA]</scope>
    <source>
        <strain evidence="2 3">CCMP1005</strain>
    </source>
</reference>
<comment type="caution">
    <text evidence="2">The sequence shown here is derived from an EMBL/GenBank/DDBJ whole genome shotgun (WGS) entry which is preliminary data.</text>
</comment>
<organism evidence="2 3">
    <name type="scientific">Thalassiosira oceanica</name>
    <name type="common">Marine diatom</name>
    <dbReference type="NCBI Taxonomy" id="159749"/>
    <lineage>
        <taxon>Eukaryota</taxon>
        <taxon>Sar</taxon>
        <taxon>Stramenopiles</taxon>
        <taxon>Ochrophyta</taxon>
        <taxon>Bacillariophyta</taxon>
        <taxon>Coscinodiscophyceae</taxon>
        <taxon>Thalassiosirophycidae</taxon>
        <taxon>Thalassiosirales</taxon>
        <taxon>Thalassiosiraceae</taxon>
        <taxon>Thalassiosira</taxon>
    </lineage>
</organism>
<evidence type="ECO:0000256" key="1">
    <source>
        <dbReference type="SAM" id="MobiDB-lite"/>
    </source>
</evidence>